<organism evidence="2">
    <name type="scientific">Dyadobacter sp. 676</name>
    <dbReference type="NCBI Taxonomy" id="3088362"/>
    <lineage>
        <taxon>Bacteria</taxon>
        <taxon>Pseudomonadati</taxon>
        <taxon>Bacteroidota</taxon>
        <taxon>Cytophagia</taxon>
        <taxon>Cytophagales</taxon>
        <taxon>Spirosomataceae</taxon>
        <taxon>Dyadobacter</taxon>
    </lineage>
</organism>
<feature type="chain" id="PRO_5043773090" evidence="1">
    <location>
        <begin position="27"/>
        <end position="84"/>
    </location>
</feature>
<evidence type="ECO:0000256" key="1">
    <source>
        <dbReference type="SAM" id="SignalP"/>
    </source>
</evidence>
<feature type="signal peptide" evidence="1">
    <location>
        <begin position="1"/>
        <end position="26"/>
    </location>
</feature>
<gene>
    <name evidence="2" type="ORF">ABV298_27350</name>
</gene>
<dbReference type="RefSeq" id="WP_353719314.1">
    <property type="nucleotide sequence ID" value="NZ_CP159289.1"/>
</dbReference>
<keyword evidence="1" id="KW-0732">Signal</keyword>
<accession>A0AAU8FIV4</accession>
<proteinExistence type="predicted"/>
<name>A0AAU8FIV4_9BACT</name>
<sequence>MKTHIFSLLAVMIAFVLPHSSFNAFAQDVYHFANNTKYPVYLSKKVVLVQYYDRALIEGIPASNDLNLSVAQPLSPILIRRMIL</sequence>
<reference evidence="2" key="1">
    <citation type="submission" date="2024-06" db="EMBL/GenBank/DDBJ databases">
        <title>Sequencing and assembly of the genome of Dyadobacter sp. strain 676, a symbiont of Cyamopsis tetragonoloba.</title>
        <authorList>
            <person name="Guro P."/>
            <person name="Sazanova A."/>
            <person name="Kuznetsova I."/>
            <person name="Belimov A."/>
            <person name="Safronova V."/>
        </authorList>
    </citation>
    <scope>NUCLEOTIDE SEQUENCE</scope>
    <source>
        <strain evidence="2">676</strain>
    </source>
</reference>
<evidence type="ECO:0000313" key="2">
    <source>
        <dbReference type="EMBL" id="XCH23990.1"/>
    </source>
</evidence>
<dbReference type="EMBL" id="CP159289">
    <property type="protein sequence ID" value="XCH23990.1"/>
    <property type="molecule type" value="Genomic_DNA"/>
</dbReference>
<dbReference type="AlphaFoldDB" id="A0AAU8FIV4"/>
<protein>
    <submittedName>
        <fullName evidence="2">Uncharacterized protein</fullName>
    </submittedName>
</protein>